<dbReference type="KEGG" id="aft:BBF96_09450"/>
<evidence type="ECO:0000313" key="7">
    <source>
        <dbReference type="EMBL" id="AZR73594.1"/>
    </source>
</evidence>
<keyword evidence="3 5" id="KW-1133">Transmembrane helix</keyword>
<keyword evidence="2 5" id="KW-0812">Transmembrane</keyword>
<dbReference type="PRINTS" id="PR00164">
    <property type="entry name" value="ABC2TRNSPORT"/>
</dbReference>
<evidence type="ECO:0000313" key="8">
    <source>
        <dbReference type="Proteomes" id="UP000267250"/>
    </source>
</evidence>
<evidence type="ECO:0000256" key="3">
    <source>
        <dbReference type="ARBA" id="ARBA00022989"/>
    </source>
</evidence>
<dbReference type="GO" id="GO:0140359">
    <property type="term" value="F:ABC-type transporter activity"/>
    <property type="evidence" value="ECO:0007669"/>
    <property type="project" value="InterPro"/>
</dbReference>
<accession>A0A3S9SZ80</accession>
<comment type="similarity">
    <text evidence="5">Belongs to the ABC-2 integral membrane protein family.</text>
</comment>
<dbReference type="Pfam" id="PF01061">
    <property type="entry name" value="ABC2_membrane"/>
    <property type="match status" value="1"/>
</dbReference>
<dbReference type="Proteomes" id="UP000267250">
    <property type="component" value="Chromosome"/>
</dbReference>
<protein>
    <recommendedName>
        <fullName evidence="5">Transport permease protein</fullName>
    </recommendedName>
</protein>
<feature type="transmembrane region" description="Helical" evidence="5">
    <location>
        <begin position="239"/>
        <end position="258"/>
    </location>
</feature>
<dbReference type="PROSITE" id="PS51012">
    <property type="entry name" value="ABC_TM2"/>
    <property type="match status" value="1"/>
</dbReference>
<proteinExistence type="inferred from homology"/>
<dbReference type="PANTHER" id="PTHR43229">
    <property type="entry name" value="NODULATION PROTEIN J"/>
    <property type="match status" value="1"/>
</dbReference>
<feature type="transmembrane region" description="Helical" evidence="5">
    <location>
        <begin position="110"/>
        <end position="139"/>
    </location>
</feature>
<keyword evidence="5" id="KW-0813">Transport</keyword>
<evidence type="ECO:0000256" key="4">
    <source>
        <dbReference type="ARBA" id="ARBA00023136"/>
    </source>
</evidence>
<organism evidence="7 8">
    <name type="scientific">Anoxybacter fermentans</name>
    <dbReference type="NCBI Taxonomy" id="1323375"/>
    <lineage>
        <taxon>Bacteria</taxon>
        <taxon>Bacillati</taxon>
        <taxon>Bacillota</taxon>
        <taxon>Clostridia</taxon>
        <taxon>Halanaerobiales</taxon>
        <taxon>Anoxybacter</taxon>
    </lineage>
</organism>
<dbReference type="InterPro" id="IPR000412">
    <property type="entry name" value="ABC_2_transport"/>
</dbReference>
<sequence>MGTFLNFKAMFYMIKKDLTIKMRYKIDSLSILLRPIAGILPLLLFSSYIHVKENTFFHYTGTDKYISYIAITYFFITYITHLMVSSSILITSELQQGTFETLMLSPVNAIYLLIGDMISAMVVQIIDFFLFYFLISIIFGEGIGFYDLSSMFFIIIIASLVAFGLGILLAGITIKTKLTKITFMINSILIFLAGVSYPITVFPTWLKYVALVNPITYCVDLMRYSILGTITYMKVPLEMSIIFVYSVCLFVVAVFIYMKIIRGLKVKGTLTNY</sequence>
<evidence type="ECO:0000259" key="6">
    <source>
        <dbReference type="PROSITE" id="PS51012"/>
    </source>
</evidence>
<dbReference type="PIRSF" id="PIRSF006648">
    <property type="entry name" value="DrrB"/>
    <property type="match status" value="1"/>
</dbReference>
<dbReference type="AlphaFoldDB" id="A0A3S9SZ80"/>
<feature type="transmembrane region" description="Helical" evidence="5">
    <location>
        <begin position="65"/>
        <end position="90"/>
    </location>
</feature>
<dbReference type="EMBL" id="CP016379">
    <property type="protein sequence ID" value="AZR73594.1"/>
    <property type="molecule type" value="Genomic_DNA"/>
</dbReference>
<feature type="transmembrane region" description="Helical" evidence="5">
    <location>
        <begin position="31"/>
        <end position="50"/>
    </location>
</feature>
<feature type="domain" description="ABC transmembrane type-2" evidence="6">
    <location>
        <begin position="29"/>
        <end position="260"/>
    </location>
</feature>
<dbReference type="GO" id="GO:0043190">
    <property type="term" value="C:ATP-binding cassette (ABC) transporter complex"/>
    <property type="evidence" value="ECO:0007669"/>
    <property type="project" value="InterPro"/>
</dbReference>
<feature type="transmembrane region" description="Helical" evidence="5">
    <location>
        <begin position="181"/>
        <end position="199"/>
    </location>
</feature>
<dbReference type="InterPro" id="IPR051784">
    <property type="entry name" value="Nod_factor_ABC_transporter"/>
</dbReference>
<evidence type="ECO:0000256" key="1">
    <source>
        <dbReference type="ARBA" id="ARBA00004141"/>
    </source>
</evidence>
<dbReference type="RefSeq" id="WP_127016934.1">
    <property type="nucleotide sequence ID" value="NZ_CP016379.1"/>
</dbReference>
<dbReference type="InterPro" id="IPR047817">
    <property type="entry name" value="ABC2_TM_bact-type"/>
</dbReference>
<evidence type="ECO:0000256" key="5">
    <source>
        <dbReference type="RuleBase" id="RU361157"/>
    </source>
</evidence>
<dbReference type="OrthoDB" id="1414986at2"/>
<keyword evidence="4 5" id="KW-0472">Membrane</keyword>
<evidence type="ECO:0000256" key="2">
    <source>
        <dbReference type="ARBA" id="ARBA00022692"/>
    </source>
</evidence>
<dbReference type="PANTHER" id="PTHR43229:SF2">
    <property type="entry name" value="NODULATION PROTEIN J"/>
    <property type="match status" value="1"/>
</dbReference>
<feature type="transmembrane region" description="Helical" evidence="5">
    <location>
        <begin position="151"/>
        <end position="174"/>
    </location>
</feature>
<keyword evidence="5" id="KW-1003">Cell membrane</keyword>
<dbReference type="InterPro" id="IPR013525">
    <property type="entry name" value="ABC2_TM"/>
</dbReference>
<reference evidence="7 8" key="1">
    <citation type="submission" date="2016-07" db="EMBL/GenBank/DDBJ databases">
        <title>Genome and transcriptome analysis of iron-reducing fermentative bacteria Anoxybacter fermentans.</title>
        <authorList>
            <person name="Zeng X."/>
            <person name="Shao Z."/>
        </authorList>
    </citation>
    <scope>NUCLEOTIDE SEQUENCE [LARGE SCALE GENOMIC DNA]</scope>
    <source>
        <strain evidence="7 8">DY22613</strain>
    </source>
</reference>
<keyword evidence="8" id="KW-1185">Reference proteome</keyword>
<gene>
    <name evidence="7" type="ORF">BBF96_09450</name>
</gene>
<name>A0A3S9SZ80_9FIRM</name>
<comment type="subcellular location">
    <subcellularLocation>
        <location evidence="5">Cell membrane</location>
        <topology evidence="5">Multi-pass membrane protein</topology>
    </subcellularLocation>
    <subcellularLocation>
        <location evidence="1">Membrane</location>
        <topology evidence="1">Multi-pass membrane protein</topology>
    </subcellularLocation>
</comment>